<evidence type="ECO:0000313" key="2">
    <source>
        <dbReference type="EMBL" id="RKR15420.1"/>
    </source>
</evidence>
<evidence type="ECO:0000313" key="3">
    <source>
        <dbReference type="Proteomes" id="UP000269412"/>
    </source>
</evidence>
<gene>
    <name evidence="2" type="ORF">CLV91_1506</name>
</gene>
<dbReference type="OrthoDB" id="1093345at2"/>
<comment type="caution">
    <text evidence="2">The sequence shown here is derived from an EMBL/GenBank/DDBJ whole genome shotgun (WGS) entry which is preliminary data.</text>
</comment>
<dbReference type="PROSITE" id="PS51257">
    <property type="entry name" value="PROKAR_LIPOPROTEIN"/>
    <property type="match status" value="1"/>
</dbReference>
<dbReference type="EMBL" id="RBIQ01000007">
    <property type="protein sequence ID" value="RKR15420.1"/>
    <property type="molecule type" value="Genomic_DNA"/>
</dbReference>
<protein>
    <submittedName>
        <fullName evidence="2">Uncharacterized protein</fullName>
    </submittedName>
</protein>
<proteinExistence type="predicted"/>
<accession>A0A495EES7</accession>
<name>A0A495EES7_9FLAO</name>
<organism evidence="2 3">
    <name type="scientific">Maribacter vaceletii</name>
    <dbReference type="NCBI Taxonomy" id="1206816"/>
    <lineage>
        <taxon>Bacteria</taxon>
        <taxon>Pseudomonadati</taxon>
        <taxon>Bacteroidota</taxon>
        <taxon>Flavobacteriia</taxon>
        <taxon>Flavobacteriales</taxon>
        <taxon>Flavobacteriaceae</taxon>
        <taxon>Maribacter</taxon>
    </lineage>
</organism>
<sequence>MRFKILIILAFILFLGCSQEASTTHSLLSYVPDNASILIKINNLDSLKNQLNTNDFISKMKSWKAFSKTKNKVIPLKYITSNTNGILSFTELGKENFEFLYITEQIDSLSIDTTARDSIHSISYENKIIEKHVYRDASFFTLKIAKASIISSSEILLENLLRKQNNLSVNPVLEKLLSVPNQNKSAVIIANINNVNSILTPLLKDTSSFSISNYADWLSVDVTLNPKSIHISGISIANDSIPNFLNLFKNTNALKNTIASFAPSSANAIESYTFDAYSTFSKNQQLFLDRSTPLDSLFNTVEEIGYIHLNKEKAIVLNTYGSENIYEYLNANKKESIDYQGNEILALKNNTLLNNCLNPLINNYKASYCTVLENSFIFSSNKNTLQTIINSYKNNATYTNNNVYTSVNNTLAEEATSLYISDEKNIKNSIAKYCTTSFYNDFKKAKFSDYAFGIQTVADKKFFHTNISITPIVENNTRTSVSPLFSLQLESDISMGPQFVTNHTTKKKEIVVQDINNVLYLIATTGQILWKKQLNSAIQGKIHQVDIYKNKRLQLAFTTTNQFLILDRNGKEVAPFTMDFKDGSLNPLAVFDYENKKEYRFVVTQGKRVFMYNSKGKIVKGFKYTKASNNILSAPKHFIIKNKDYLVFKLEGGKLKIVNRIGKERVKVKGKIDFSENEVYAYKDRFNTTDIDGTLHQIDVNGKDTKTQLALVKDHGLVTTSRSLVYMNDNTLSIKGKKVTLDLGVYDKPQIFLVNNKMYISITDIQNQNIYLFDSQARPIPNFPIFGTSAIDLTDMDGDKKPDLVTKDLDNSIVVYQIQ</sequence>
<dbReference type="RefSeq" id="WP_121065569.1">
    <property type="nucleotide sequence ID" value="NZ_RBIQ01000007.1"/>
</dbReference>
<feature type="signal peptide" evidence="1">
    <location>
        <begin position="1"/>
        <end position="21"/>
    </location>
</feature>
<keyword evidence="3" id="KW-1185">Reference proteome</keyword>
<dbReference type="AlphaFoldDB" id="A0A495EES7"/>
<evidence type="ECO:0000256" key="1">
    <source>
        <dbReference type="SAM" id="SignalP"/>
    </source>
</evidence>
<keyword evidence="1" id="KW-0732">Signal</keyword>
<feature type="chain" id="PRO_5019713950" evidence="1">
    <location>
        <begin position="22"/>
        <end position="819"/>
    </location>
</feature>
<reference evidence="2 3" key="1">
    <citation type="submission" date="2018-10" db="EMBL/GenBank/DDBJ databases">
        <title>Genomic Encyclopedia of Archaeal and Bacterial Type Strains, Phase II (KMG-II): from individual species to whole genera.</title>
        <authorList>
            <person name="Goeker M."/>
        </authorList>
    </citation>
    <scope>NUCLEOTIDE SEQUENCE [LARGE SCALE GENOMIC DNA]</scope>
    <source>
        <strain evidence="2 3">DSM 25230</strain>
    </source>
</reference>
<dbReference type="Proteomes" id="UP000269412">
    <property type="component" value="Unassembled WGS sequence"/>
</dbReference>